<evidence type="ECO:0000256" key="14">
    <source>
        <dbReference type="ARBA" id="ARBA00049902"/>
    </source>
</evidence>
<accession>A0A8J3DI75</accession>
<evidence type="ECO:0000256" key="11">
    <source>
        <dbReference type="ARBA" id="ARBA00023268"/>
    </source>
</evidence>
<dbReference type="GO" id="GO:0008955">
    <property type="term" value="F:peptidoglycan glycosyltransferase activity"/>
    <property type="evidence" value="ECO:0007669"/>
    <property type="project" value="UniProtKB-EC"/>
</dbReference>
<dbReference type="PANTHER" id="PTHR32282">
    <property type="entry name" value="BINDING PROTEIN TRANSPEPTIDASE, PUTATIVE-RELATED"/>
    <property type="match status" value="1"/>
</dbReference>
<dbReference type="EMBL" id="BMZO01000004">
    <property type="protein sequence ID" value="GHC69402.1"/>
    <property type="molecule type" value="Genomic_DNA"/>
</dbReference>
<dbReference type="SUPFAM" id="SSF53955">
    <property type="entry name" value="Lysozyme-like"/>
    <property type="match status" value="1"/>
</dbReference>
<keyword evidence="5" id="KW-0645">Protease</keyword>
<dbReference type="GO" id="GO:0071555">
    <property type="term" value="P:cell wall organization"/>
    <property type="evidence" value="ECO:0007669"/>
    <property type="project" value="UniProtKB-KW"/>
</dbReference>
<dbReference type="RefSeq" id="WP_189489387.1">
    <property type="nucleotide sequence ID" value="NZ_BMZO01000004.1"/>
</dbReference>
<feature type="domain" description="Glycosyl transferase family 51" evidence="17">
    <location>
        <begin position="121"/>
        <end position="286"/>
    </location>
</feature>
<dbReference type="Gene3D" id="1.10.3810.10">
    <property type="entry name" value="Biosynthetic peptidoglycan transglycosylase-like"/>
    <property type="match status" value="1"/>
</dbReference>
<reference evidence="18" key="1">
    <citation type="journal article" date="2014" name="Int. J. Syst. Evol. Microbiol.">
        <title>Complete genome sequence of Corynebacterium casei LMG S-19264T (=DSM 44701T), isolated from a smear-ripened cheese.</title>
        <authorList>
            <consortium name="US DOE Joint Genome Institute (JGI-PGF)"/>
            <person name="Walter F."/>
            <person name="Albersmeier A."/>
            <person name="Kalinowski J."/>
            <person name="Ruckert C."/>
        </authorList>
    </citation>
    <scope>NUCLEOTIDE SEQUENCE</scope>
    <source>
        <strain evidence="18">KCTC 42097</strain>
    </source>
</reference>
<comment type="catalytic activity">
    <reaction evidence="14">
        <text>[GlcNAc-(1-&gt;4)-Mur2Ac(oyl-L-Ala-gamma-D-Glu-L-Lys-D-Ala-D-Ala)](n)-di-trans,octa-cis-undecaprenyl diphosphate + beta-D-GlcNAc-(1-&gt;4)-Mur2Ac(oyl-L-Ala-gamma-D-Glu-L-Lys-D-Ala-D-Ala)-di-trans,octa-cis-undecaprenyl diphosphate = [GlcNAc-(1-&gt;4)-Mur2Ac(oyl-L-Ala-gamma-D-Glu-L-Lys-D-Ala-D-Ala)](n+1)-di-trans,octa-cis-undecaprenyl diphosphate + di-trans,octa-cis-undecaprenyl diphosphate + H(+)</text>
        <dbReference type="Rhea" id="RHEA:23708"/>
        <dbReference type="Rhea" id="RHEA-COMP:9602"/>
        <dbReference type="Rhea" id="RHEA-COMP:9603"/>
        <dbReference type="ChEBI" id="CHEBI:15378"/>
        <dbReference type="ChEBI" id="CHEBI:58405"/>
        <dbReference type="ChEBI" id="CHEBI:60033"/>
        <dbReference type="ChEBI" id="CHEBI:78435"/>
        <dbReference type="EC" id="2.4.99.28"/>
    </reaction>
</comment>
<evidence type="ECO:0000256" key="3">
    <source>
        <dbReference type="ARBA" id="ARBA00007739"/>
    </source>
</evidence>
<dbReference type="UniPathway" id="UPA00219"/>
<dbReference type="Pfam" id="PF00912">
    <property type="entry name" value="Transgly"/>
    <property type="match status" value="1"/>
</dbReference>
<dbReference type="PANTHER" id="PTHR32282:SF33">
    <property type="entry name" value="PEPTIDOGLYCAN GLYCOSYLTRANSFERASE"/>
    <property type="match status" value="1"/>
</dbReference>
<name>A0A8J3DI75_9HYPH</name>
<dbReference type="FunFam" id="1.10.3810.10:FF:000001">
    <property type="entry name" value="Penicillin-binding protein 1A"/>
    <property type="match status" value="1"/>
</dbReference>
<reference evidence="18" key="2">
    <citation type="submission" date="2020-09" db="EMBL/GenBank/DDBJ databases">
        <authorList>
            <person name="Sun Q."/>
            <person name="Kim S."/>
        </authorList>
    </citation>
    <scope>NUCLEOTIDE SEQUENCE</scope>
    <source>
        <strain evidence="18">KCTC 42097</strain>
    </source>
</reference>
<keyword evidence="15" id="KW-0472">Membrane</keyword>
<dbReference type="NCBIfam" id="TIGR02074">
    <property type="entry name" value="PBP_1a_fam"/>
    <property type="match status" value="1"/>
</dbReference>
<dbReference type="Proteomes" id="UP000641137">
    <property type="component" value="Unassembled WGS sequence"/>
</dbReference>
<keyword evidence="7" id="KW-0808">Transferase</keyword>
<dbReference type="InterPro" id="IPR050396">
    <property type="entry name" value="Glycosyltr_51/Transpeptidase"/>
</dbReference>
<evidence type="ECO:0000256" key="4">
    <source>
        <dbReference type="ARBA" id="ARBA00022645"/>
    </source>
</evidence>
<comment type="pathway">
    <text evidence="1">Cell wall biogenesis; peptidoglycan biosynthesis.</text>
</comment>
<dbReference type="SUPFAM" id="SSF56601">
    <property type="entry name" value="beta-lactamase/transpeptidase-like"/>
    <property type="match status" value="1"/>
</dbReference>
<keyword evidence="12" id="KW-0961">Cell wall biogenesis/degradation</keyword>
<protein>
    <submittedName>
        <fullName evidence="18">Penicillin-binding protein</fullName>
    </submittedName>
</protein>
<dbReference type="InterPro" id="IPR012338">
    <property type="entry name" value="Beta-lactam/transpept-like"/>
</dbReference>
<evidence type="ECO:0000256" key="15">
    <source>
        <dbReference type="SAM" id="Phobius"/>
    </source>
</evidence>
<comment type="similarity">
    <text evidence="3">In the N-terminal section; belongs to the glycosyltransferase 51 family.</text>
</comment>
<dbReference type="InterPro" id="IPR036950">
    <property type="entry name" value="PBP_transglycosylase"/>
</dbReference>
<evidence type="ECO:0000313" key="18">
    <source>
        <dbReference type="EMBL" id="GHC69402.1"/>
    </source>
</evidence>
<evidence type="ECO:0000256" key="7">
    <source>
        <dbReference type="ARBA" id="ARBA00022679"/>
    </source>
</evidence>
<keyword evidence="4" id="KW-0121">Carboxypeptidase</keyword>
<dbReference type="InterPro" id="IPR023346">
    <property type="entry name" value="Lysozyme-like_dom_sf"/>
</dbReference>
<evidence type="ECO:0000256" key="12">
    <source>
        <dbReference type="ARBA" id="ARBA00023316"/>
    </source>
</evidence>
<evidence type="ECO:0000313" key="19">
    <source>
        <dbReference type="Proteomes" id="UP000641137"/>
    </source>
</evidence>
<evidence type="ECO:0000256" key="2">
    <source>
        <dbReference type="ARBA" id="ARBA00007090"/>
    </source>
</evidence>
<dbReference type="GO" id="GO:0008658">
    <property type="term" value="F:penicillin binding"/>
    <property type="evidence" value="ECO:0007669"/>
    <property type="project" value="InterPro"/>
</dbReference>
<dbReference type="GO" id="GO:0006508">
    <property type="term" value="P:proteolysis"/>
    <property type="evidence" value="ECO:0007669"/>
    <property type="project" value="UniProtKB-KW"/>
</dbReference>
<keyword evidence="11" id="KW-0511">Multifunctional enzyme</keyword>
<keyword evidence="19" id="KW-1185">Reference proteome</keyword>
<dbReference type="InterPro" id="IPR001264">
    <property type="entry name" value="Glyco_trans_51"/>
</dbReference>
<evidence type="ECO:0000256" key="13">
    <source>
        <dbReference type="ARBA" id="ARBA00034000"/>
    </source>
</evidence>
<feature type="transmembrane region" description="Helical" evidence="15">
    <location>
        <begin position="63"/>
        <end position="90"/>
    </location>
</feature>
<proteinExistence type="inferred from homology"/>
<evidence type="ECO:0000256" key="5">
    <source>
        <dbReference type="ARBA" id="ARBA00022670"/>
    </source>
</evidence>
<evidence type="ECO:0000256" key="1">
    <source>
        <dbReference type="ARBA" id="ARBA00004752"/>
    </source>
</evidence>
<feature type="domain" description="Penicillin-binding protein transpeptidase" evidence="16">
    <location>
        <begin position="374"/>
        <end position="639"/>
    </location>
</feature>
<dbReference type="InterPro" id="IPR001460">
    <property type="entry name" value="PCN-bd_Tpept"/>
</dbReference>
<dbReference type="GO" id="GO:0030288">
    <property type="term" value="C:outer membrane-bounded periplasmic space"/>
    <property type="evidence" value="ECO:0007669"/>
    <property type="project" value="TreeGrafter"/>
</dbReference>
<evidence type="ECO:0000259" key="16">
    <source>
        <dbReference type="Pfam" id="PF00905"/>
    </source>
</evidence>
<organism evidence="18 19">
    <name type="scientific">Limoniibacter endophyticus</name>
    <dbReference type="NCBI Taxonomy" id="1565040"/>
    <lineage>
        <taxon>Bacteria</taxon>
        <taxon>Pseudomonadati</taxon>
        <taxon>Pseudomonadota</taxon>
        <taxon>Alphaproteobacteria</taxon>
        <taxon>Hyphomicrobiales</taxon>
        <taxon>Bartonellaceae</taxon>
        <taxon>Limoniibacter</taxon>
    </lineage>
</organism>
<keyword evidence="9" id="KW-0133">Cell shape</keyword>
<dbReference type="AlphaFoldDB" id="A0A8J3DI75"/>
<keyword evidence="10" id="KW-0573">Peptidoglycan synthesis</keyword>
<dbReference type="Gene3D" id="3.40.710.10">
    <property type="entry name" value="DD-peptidase/beta-lactamase superfamily"/>
    <property type="match status" value="1"/>
</dbReference>
<keyword evidence="8" id="KW-0378">Hydrolase</keyword>
<evidence type="ECO:0000256" key="8">
    <source>
        <dbReference type="ARBA" id="ARBA00022801"/>
    </source>
</evidence>
<comment type="similarity">
    <text evidence="2">In the C-terminal section; belongs to the transpeptidase family.</text>
</comment>
<keyword evidence="15" id="KW-1133">Transmembrane helix</keyword>
<sequence length="737" mass="81332">MFWRRNRKARRAVRSRNAISRNLLALDAALDSALYNLGFTLADRWERAIIFFRRFRFTGWRRGVFEILGEGMTLGAVGSVALLALAMPAFEDTKGNWRAQDDFAVTFLDRYGNEIGQRGLLQRDSVTVEDMPDHVIQAVLATEDRRFFEHFGIDFLGLFRALSENVRAQGVVQGGSTLTQQLAKNLFLSNERTIERKIREAFLALWLESNLSKREILQLYLDRAYMGGGTFGINAAANFYFGKDIRDVTLAEAAMLAGLFKAPTKYAPHLDLPAARARANVVLSNMVEAGFMSEGLVLPARLNPAATIDRAKIKSPDYFLDWAFEEVRRIARNSPVHSLVAQTTIDMNIQQAAEESLEFHLRKFGKDMHASQGAIVTLESDGAVRAMVGGRDYGESQFNRATRASRQPGSSFKPYIYALAMERGMTPQTLVSDGPISWGNWSPKNYGRSFSGRMTLETALLRSINTVPVRLVKEKLTTAPVVALAHAMGVESELSTHKTMVLGTSGMTVLDQATGYNVFANGGYSGTRHAIMRLTSHHGQVIYDRGRANHVPTQVLSEQAVASMNSIMVQNPERGTGRRGALPGIRSASKTGTTQAYRDAWYVGYTGNYTTAVWIGNDDFSPTKDMTGGTVPAMVWQRVMAYAHQGVELRPIPGVENPFLSPEAVAKAHAEQQKLAEANAETSRPAAMPSRLTVEMNGALTDLQIRLLAAPQPIAANAKTIKGPERLSAVAEETMRR</sequence>
<dbReference type="GO" id="GO:0008360">
    <property type="term" value="P:regulation of cell shape"/>
    <property type="evidence" value="ECO:0007669"/>
    <property type="project" value="UniProtKB-KW"/>
</dbReference>
<comment type="caution">
    <text evidence="18">The sequence shown here is derived from an EMBL/GenBank/DDBJ whole genome shotgun (WGS) entry which is preliminary data.</text>
</comment>
<evidence type="ECO:0000256" key="9">
    <source>
        <dbReference type="ARBA" id="ARBA00022960"/>
    </source>
</evidence>
<evidence type="ECO:0000259" key="17">
    <source>
        <dbReference type="Pfam" id="PF00912"/>
    </source>
</evidence>
<dbReference type="GO" id="GO:0009002">
    <property type="term" value="F:serine-type D-Ala-D-Ala carboxypeptidase activity"/>
    <property type="evidence" value="ECO:0007669"/>
    <property type="project" value="UniProtKB-EC"/>
</dbReference>
<comment type="catalytic activity">
    <reaction evidence="13">
        <text>Preferential cleavage: (Ac)2-L-Lys-D-Ala-|-D-Ala. Also transpeptidation of peptidyl-alanyl moieties that are N-acyl substituents of D-alanine.</text>
        <dbReference type="EC" id="3.4.16.4"/>
    </reaction>
</comment>
<keyword evidence="15" id="KW-0812">Transmembrane</keyword>
<evidence type="ECO:0000256" key="6">
    <source>
        <dbReference type="ARBA" id="ARBA00022676"/>
    </source>
</evidence>
<dbReference type="Pfam" id="PF00905">
    <property type="entry name" value="Transpeptidase"/>
    <property type="match status" value="1"/>
</dbReference>
<evidence type="ECO:0000256" key="10">
    <source>
        <dbReference type="ARBA" id="ARBA00022984"/>
    </source>
</evidence>
<gene>
    <name evidence="18" type="ORF">GCM10010136_15200</name>
</gene>
<dbReference type="GO" id="GO:0009252">
    <property type="term" value="P:peptidoglycan biosynthetic process"/>
    <property type="evidence" value="ECO:0007669"/>
    <property type="project" value="UniProtKB-UniPathway"/>
</dbReference>
<keyword evidence="6" id="KW-0328">Glycosyltransferase</keyword>